<comment type="subcellular location">
    <subcellularLocation>
        <location evidence="1">Nucleus</location>
    </subcellularLocation>
</comment>
<reference evidence="19" key="1">
    <citation type="submission" date="2021-02" db="EMBL/GenBank/DDBJ databases">
        <authorList>
            <person name="Nowell W R."/>
        </authorList>
    </citation>
    <scope>NUCLEOTIDE SEQUENCE</scope>
</reference>
<dbReference type="CDD" id="cd15545">
    <property type="entry name" value="PHD_BAZ2A_like"/>
    <property type="match status" value="1"/>
</dbReference>
<name>A0A816BV35_ADIRI</name>
<evidence type="ECO:0000259" key="18">
    <source>
        <dbReference type="PROSITE" id="PS50982"/>
    </source>
</evidence>
<evidence type="ECO:0000313" key="20">
    <source>
        <dbReference type="Proteomes" id="UP000663828"/>
    </source>
</evidence>
<dbReference type="SUPFAM" id="SSF54171">
    <property type="entry name" value="DNA-binding domain"/>
    <property type="match status" value="1"/>
</dbReference>
<dbReference type="GO" id="GO:0000785">
    <property type="term" value="C:chromatin"/>
    <property type="evidence" value="ECO:0007669"/>
    <property type="project" value="UniProtKB-ARBA"/>
</dbReference>
<feature type="compositionally biased region" description="Low complexity" evidence="14">
    <location>
        <begin position="132"/>
        <end position="141"/>
    </location>
</feature>
<comment type="similarity">
    <text evidence="2">Belongs to the WAL family.</text>
</comment>
<evidence type="ECO:0000256" key="3">
    <source>
        <dbReference type="ARBA" id="ARBA00022723"/>
    </source>
</evidence>
<feature type="compositionally biased region" description="Basic and acidic residues" evidence="14">
    <location>
        <begin position="1099"/>
        <end position="1115"/>
    </location>
</feature>
<dbReference type="SUPFAM" id="SSF47370">
    <property type="entry name" value="Bromodomain"/>
    <property type="match status" value="1"/>
</dbReference>
<feature type="region of interest" description="Disordered" evidence="14">
    <location>
        <begin position="269"/>
        <end position="351"/>
    </location>
</feature>
<dbReference type="PANTHER" id="PTHR45915:SF2">
    <property type="entry name" value="TOUTATIS, ISOFORM E"/>
    <property type="match status" value="1"/>
</dbReference>
<proteinExistence type="inferred from homology"/>
<feature type="domain" description="PHD-type" evidence="16">
    <location>
        <begin position="1538"/>
        <end position="1585"/>
    </location>
</feature>
<dbReference type="SMART" id="SM00249">
    <property type="entry name" value="PHD"/>
    <property type="match status" value="2"/>
</dbReference>
<dbReference type="InterPro" id="IPR001739">
    <property type="entry name" value="Methyl_CpG_DNA-bd"/>
</dbReference>
<feature type="region of interest" description="Disordered" evidence="14">
    <location>
        <begin position="461"/>
        <end position="483"/>
    </location>
</feature>
<dbReference type="InterPro" id="IPR036427">
    <property type="entry name" value="Bromodomain-like_sf"/>
</dbReference>
<feature type="region of interest" description="Disordered" evidence="14">
    <location>
        <begin position="1600"/>
        <end position="1671"/>
    </location>
</feature>
<dbReference type="InterPro" id="IPR013083">
    <property type="entry name" value="Znf_RING/FYVE/PHD"/>
</dbReference>
<evidence type="ECO:0000259" key="16">
    <source>
        <dbReference type="PROSITE" id="PS50016"/>
    </source>
</evidence>
<dbReference type="PANTHER" id="PTHR45915">
    <property type="entry name" value="TRANSCRIPTION INTERMEDIARY FACTOR"/>
    <property type="match status" value="1"/>
</dbReference>
<dbReference type="SMART" id="SM00571">
    <property type="entry name" value="DDT"/>
    <property type="match status" value="1"/>
</dbReference>
<feature type="compositionally biased region" description="Basic and acidic residues" evidence="14">
    <location>
        <begin position="544"/>
        <end position="561"/>
    </location>
</feature>
<dbReference type="InterPro" id="IPR016177">
    <property type="entry name" value="DNA-bd_dom_sf"/>
</dbReference>
<dbReference type="PROSITE" id="PS50827">
    <property type="entry name" value="DDT"/>
    <property type="match status" value="1"/>
</dbReference>
<dbReference type="InterPro" id="IPR001487">
    <property type="entry name" value="Bromodomain"/>
</dbReference>
<dbReference type="Pfam" id="PF15613">
    <property type="entry name" value="WSD"/>
    <property type="match status" value="1"/>
</dbReference>
<feature type="compositionally biased region" description="Basic residues" evidence="14">
    <location>
        <begin position="1734"/>
        <end position="1743"/>
    </location>
</feature>
<dbReference type="Pfam" id="PF15612">
    <property type="entry name" value="WHIM1"/>
    <property type="match status" value="1"/>
</dbReference>
<dbReference type="PRINTS" id="PR00503">
    <property type="entry name" value="BROMODOMAIN"/>
</dbReference>
<dbReference type="SMART" id="SM00297">
    <property type="entry name" value="BROMO"/>
    <property type="match status" value="1"/>
</dbReference>
<evidence type="ECO:0000256" key="2">
    <source>
        <dbReference type="ARBA" id="ARBA00007444"/>
    </source>
</evidence>
<dbReference type="Proteomes" id="UP000663828">
    <property type="component" value="Unassembled WGS sequence"/>
</dbReference>
<dbReference type="InterPro" id="IPR028942">
    <property type="entry name" value="WHIM1_dom"/>
</dbReference>
<feature type="compositionally biased region" description="Low complexity" evidence="14">
    <location>
        <begin position="1633"/>
        <end position="1662"/>
    </location>
</feature>
<feature type="region of interest" description="Disordered" evidence="14">
    <location>
        <begin position="975"/>
        <end position="1059"/>
    </location>
</feature>
<feature type="region of interest" description="Disordered" evidence="14">
    <location>
        <begin position="850"/>
        <end position="887"/>
    </location>
</feature>
<comment type="caution">
    <text evidence="19">The sequence shown here is derived from an EMBL/GenBank/DDBJ whole genome shotgun (WGS) entry which is preliminary data.</text>
</comment>
<feature type="compositionally biased region" description="Polar residues" evidence="14">
    <location>
        <begin position="172"/>
        <end position="193"/>
    </location>
</feature>
<keyword evidence="7 13" id="KW-0175">Coiled coil</keyword>
<accession>A0A816BV35</accession>
<dbReference type="FunFam" id="3.30.40.10:FF:000199">
    <property type="entry name" value="Bromodomain adjacent to zinc finger domain 2B"/>
    <property type="match status" value="1"/>
</dbReference>
<evidence type="ECO:0008006" key="21">
    <source>
        <dbReference type="Google" id="ProtNLM"/>
    </source>
</evidence>
<feature type="compositionally biased region" description="Basic and acidic residues" evidence="14">
    <location>
        <begin position="145"/>
        <end position="154"/>
    </location>
</feature>
<dbReference type="InterPro" id="IPR018359">
    <property type="entry name" value="Bromodomain_CS"/>
</dbReference>
<evidence type="ECO:0000256" key="5">
    <source>
        <dbReference type="ARBA" id="ARBA00022833"/>
    </source>
</evidence>
<evidence type="ECO:0000256" key="14">
    <source>
        <dbReference type="SAM" id="MobiDB-lite"/>
    </source>
</evidence>
<keyword evidence="5" id="KW-0862">Zinc</keyword>
<dbReference type="Pfam" id="PF00439">
    <property type="entry name" value="Bromodomain"/>
    <property type="match status" value="1"/>
</dbReference>
<feature type="compositionally biased region" description="Basic and acidic residues" evidence="14">
    <location>
        <begin position="341"/>
        <end position="350"/>
    </location>
</feature>
<feature type="domain" description="MBD" evidence="18">
    <location>
        <begin position="350"/>
        <end position="422"/>
    </location>
</feature>
<dbReference type="PROSITE" id="PS00633">
    <property type="entry name" value="BROMODOMAIN_1"/>
    <property type="match status" value="1"/>
</dbReference>
<keyword evidence="20" id="KW-1185">Reference proteome</keyword>
<dbReference type="PROSITE" id="PS50016">
    <property type="entry name" value="ZF_PHD_2"/>
    <property type="match status" value="2"/>
</dbReference>
<dbReference type="SUPFAM" id="SSF57903">
    <property type="entry name" value="FYVE/PHD zinc finger"/>
    <property type="match status" value="2"/>
</dbReference>
<dbReference type="InterPro" id="IPR001841">
    <property type="entry name" value="Znf_RING"/>
</dbReference>
<evidence type="ECO:0000256" key="4">
    <source>
        <dbReference type="ARBA" id="ARBA00022771"/>
    </source>
</evidence>
<dbReference type="Gene3D" id="3.30.40.10">
    <property type="entry name" value="Zinc/RING finger domain, C3HC4 (zinc finger)"/>
    <property type="match status" value="2"/>
</dbReference>
<feature type="compositionally biased region" description="Acidic residues" evidence="14">
    <location>
        <begin position="1711"/>
        <end position="1720"/>
    </location>
</feature>
<evidence type="ECO:0000256" key="7">
    <source>
        <dbReference type="ARBA" id="ARBA00023054"/>
    </source>
</evidence>
<feature type="compositionally biased region" description="Polar residues" evidence="14">
    <location>
        <begin position="463"/>
        <end position="475"/>
    </location>
</feature>
<evidence type="ECO:0000256" key="10">
    <source>
        <dbReference type="ARBA" id="ARBA00023242"/>
    </source>
</evidence>
<feature type="coiled-coil region" evidence="13">
    <location>
        <begin position="800"/>
        <end position="827"/>
    </location>
</feature>
<feature type="compositionally biased region" description="Low complexity" evidence="14">
    <location>
        <begin position="1319"/>
        <end position="1331"/>
    </location>
</feature>
<dbReference type="Gene3D" id="3.30.890.10">
    <property type="entry name" value="Methyl-cpg-binding Protein 2, Chain A"/>
    <property type="match status" value="1"/>
</dbReference>
<dbReference type="InterPro" id="IPR018501">
    <property type="entry name" value="DDT_dom"/>
</dbReference>
<dbReference type="InterPro" id="IPR028941">
    <property type="entry name" value="WHIM2_dom"/>
</dbReference>
<keyword evidence="10" id="KW-0539">Nucleus</keyword>
<feature type="domain" description="Bromo" evidence="15">
    <location>
        <begin position="1762"/>
        <end position="1832"/>
    </location>
</feature>
<evidence type="ECO:0000256" key="11">
    <source>
        <dbReference type="PROSITE-ProRule" id="PRU00035"/>
    </source>
</evidence>
<dbReference type="InterPro" id="IPR019787">
    <property type="entry name" value="Znf_PHD-finger"/>
</dbReference>
<dbReference type="InterPro" id="IPR001965">
    <property type="entry name" value="Znf_PHD"/>
</dbReference>
<dbReference type="Pfam" id="PF02791">
    <property type="entry name" value="DDT"/>
    <property type="match status" value="1"/>
</dbReference>
<feature type="domain" description="PHD-type" evidence="16">
    <location>
        <begin position="1484"/>
        <end position="1534"/>
    </location>
</feature>
<feature type="compositionally biased region" description="Polar residues" evidence="14">
    <location>
        <begin position="1050"/>
        <end position="1059"/>
    </location>
</feature>
<evidence type="ECO:0000256" key="9">
    <source>
        <dbReference type="ARBA" id="ARBA00023163"/>
    </source>
</evidence>
<evidence type="ECO:0000256" key="13">
    <source>
        <dbReference type="SAM" id="Coils"/>
    </source>
</evidence>
<feature type="compositionally biased region" description="Low complexity" evidence="14">
    <location>
        <begin position="155"/>
        <end position="171"/>
    </location>
</feature>
<feature type="compositionally biased region" description="Polar residues" evidence="14">
    <location>
        <begin position="310"/>
        <end position="326"/>
    </location>
</feature>
<dbReference type="GO" id="GO:0003677">
    <property type="term" value="F:DNA binding"/>
    <property type="evidence" value="ECO:0007669"/>
    <property type="project" value="InterPro"/>
</dbReference>
<dbReference type="PROSITE" id="PS50982">
    <property type="entry name" value="MBD"/>
    <property type="match status" value="1"/>
</dbReference>
<evidence type="ECO:0000259" key="17">
    <source>
        <dbReference type="PROSITE" id="PS50827"/>
    </source>
</evidence>
<sequence length="1851" mass="209629">MTKKQQDELNSSFNNLPWGLPLGFPSLSPFGAFPAFGLPTPNFPSLNSFASSTPTAFPSSLLSNDSTTNPAAASTDAWTNGLSAASTNPMDYNEYIKQLGFLMNAFTEQQKPPETDKSKASPSIKHSKSKSSHTPSTSSSPDVQSSKKHDDSRRSSSSNKSSSRPKTSSNHQSSVPSTPTHASATKTSTTNDSAMLDPLTFATAMASSGVPFPYLFPSLLSQTPSTATTAGTNNTPSTYPFSALSSSLANPAAGLYPFLSPDWFTSAPGLGNTTPDSKQSKKRSKSIRALTEEQDKNASSLLHTTIVDPHNTNGLRLSRRSSTNDTPVDDSRSNEDDDSDPNPKRKKTEEVNETLVRIPLNRGWKRVTIVRAITRTGVRGDVSYYAPCGRKLRSFQEIDRYLSKKNITDLDRSHFTFSSKVHIGFFHEPKEGPDGKTIFQESTEDEIVNRILEINPKFHRIETSSSPCGTPSNGTNDHHDENRKLRLEQEEMSKRAAEIKKKSDPMRFMRNVMSESSKTAEPQYQHNEFIKAIIEQQKFAQQQELEHKQKSQQEQQEQERKRQELMYLKQLELKKRHEEKLLILEQRKAEKNAEREKKIVRHLCIPNSSIIPIHFQQEKYMEIVLAKEAKRIVEDMQLRDLKPLPTLKPIENMRLSAEGFASCLMIIEFLNNYKHILQIPDNLIPSLNNLQQSLTSSSSSRDLNSLCQILLRIALEDPGIPNPKKALTNLGQKLSEIDITEHTFGEILRIYIRERNGFDDKLTQSLSDSSFPTLVADEKAEILAFLCNDLSTNKQVVDEIDRNLEELTGLKHEKLELEKRLRRLKFEKYNNNPNSNPNVKKMATLIREKDMNSSDNESPDESDGESNKNDEETSITNDPATITADDQDIETLDETKIDDLDKRLALVTRKYTLIKRRVIDKQCRIRALHLGQDRYRRRYWYFSHLPGIYIEGLASGDIPADDILNIVESVTKQKLDNKPVTTGNECNSSSRSAQRKKQQQQQQQQTKVTNVTSSPQPLPTVNPMEEATPNESSQIKAETIDNEEEEKPQSETPNNNNVSEDLATMDLSAFCMAVQRDNDDQSATVEKEKPATNGTSNETEIKTEPSDEQNGEREITDVVDDNLPLDLSCSKPKRSCQDDYWANQHKQAVYPLTTNTDQFQELNDLATTAMLLNNIKQEQLNLSTPKNLLDFTSPNFQNLLSNQFMSSYNFPSPIKEEMSTVNFQQIEQSIREKSQYSQPLPIPDDVQLGWWSIQTSEEVRTLIKCLAKRGQRERYLCRMLQRYSDVIINSMTNNKLENPSVPTENETENENDEHQQAQNSNDSMDNDNSNFDDTHEMDVLNEIYNLSDRIVSASLQCRSFDVNLTRKRLTYSDIQAKGTDILDEAKHLLTEIERNIERRYLKHPFVRKCELNLSSLNRINQNSTYHHTVENSTNEIVSSSKFDEVPQQLERWRRTVNESRTPAQLALCLTQLERCIAWERSIMRVYCEICNSDVDEEKLLLCDGCDHGTHTYCFIPPMSFIPPNDWYCYVCIGKAKGENLCFVCGNRGDTQLNRCEHCGKLFHEECLKNAKQQRGKWLCVLCTANDSTALIASLTTGTNNTKWQAGRQTSRSTNTSANATNNSALKSRQPSVTSTNSITTTNGDSNNNSSTTNRNRSTNNNNRKSKGRNSVHNLESSILQESHSNSSHADAIMMSNLNESSSMQSLSNTGDIDDNDDDDVPSPTIGGANNNNSSKKKPARKSKTNSDSNDIKACKIILNELFKNESSWPFQTAVDAKQHPEYYECIKTPMDFATMKRKMRNHQYTKREDFFQDVQLILNNCEYYNEDDSPVGEAGHALRIFFESKWAKQFD</sequence>
<evidence type="ECO:0000256" key="8">
    <source>
        <dbReference type="ARBA" id="ARBA00023117"/>
    </source>
</evidence>
<feature type="region of interest" description="Disordered" evidence="14">
    <location>
        <begin position="1294"/>
        <end position="1333"/>
    </location>
</feature>
<evidence type="ECO:0000313" key="19">
    <source>
        <dbReference type="EMBL" id="CAF1615199.1"/>
    </source>
</evidence>
<dbReference type="Gene3D" id="1.20.920.10">
    <property type="entry name" value="Bromodomain-like"/>
    <property type="match status" value="1"/>
</dbReference>
<feature type="region of interest" description="Disordered" evidence="14">
    <location>
        <begin position="541"/>
        <end position="561"/>
    </location>
</feature>
<keyword evidence="9" id="KW-0804">Transcription</keyword>
<dbReference type="SMART" id="SM00391">
    <property type="entry name" value="MBD"/>
    <property type="match status" value="1"/>
</dbReference>
<dbReference type="GO" id="GO:0005634">
    <property type="term" value="C:nucleus"/>
    <property type="evidence" value="ECO:0007669"/>
    <property type="project" value="UniProtKB-SubCell"/>
</dbReference>
<dbReference type="PROSITE" id="PS01359">
    <property type="entry name" value="ZF_PHD_1"/>
    <property type="match status" value="1"/>
</dbReference>
<keyword evidence="8 11" id="KW-0103">Bromodomain</keyword>
<evidence type="ECO:0000256" key="6">
    <source>
        <dbReference type="ARBA" id="ARBA00023015"/>
    </source>
</evidence>
<dbReference type="EMBL" id="CAJNOR010007328">
    <property type="protein sequence ID" value="CAF1615199.1"/>
    <property type="molecule type" value="Genomic_DNA"/>
</dbReference>
<dbReference type="GO" id="GO:0008270">
    <property type="term" value="F:zinc ion binding"/>
    <property type="evidence" value="ECO:0007669"/>
    <property type="project" value="UniProtKB-KW"/>
</dbReference>
<dbReference type="InterPro" id="IPR019786">
    <property type="entry name" value="Zinc_finger_PHD-type_CS"/>
</dbReference>
<evidence type="ECO:0000259" key="15">
    <source>
        <dbReference type="PROSITE" id="PS50014"/>
    </source>
</evidence>
<feature type="compositionally biased region" description="Polar residues" evidence="14">
    <location>
        <begin position="1700"/>
        <end position="1710"/>
    </location>
</feature>
<feature type="region of interest" description="Disordered" evidence="14">
    <location>
        <begin position="1077"/>
        <end position="1115"/>
    </location>
</feature>
<evidence type="ECO:0000256" key="12">
    <source>
        <dbReference type="PROSITE-ProRule" id="PRU00146"/>
    </source>
</evidence>
<feature type="compositionally biased region" description="Low complexity" evidence="14">
    <location>
        <begin position="1609"/>
        <end position="1624"/>
    </location>
</feature>
<organism evidence="19 20">
    <name type="scientific">Adineta ricciae</name>
    <name type="common">Rotifer</name>
    <dbReference type="NCBI Taxonomy" id="249248"/>
    <lineage>
        <taxon>Eukaryota</taxon>
        <taxon>Metazoa</taxon>
        <taxon>Spiralia</taxon>
        <taxon>Gnathifera</taxon>
        <taxon>Rotifera</taxon>
        <taxon>Eurotatoria</taxon>
        <taxon>Bdelloidea</taxon>
        <taxon>Adinetida</taxon>
        <taxon>Adinetidae</taxon>
        <taxon>Adineta</taxon>
    </lineage>
</organism>
<gene>
    <name evidence="19" type="ORF">XAT740_LOCUS49459</name>
</gene>
<keyword evidence="6" id="KW-0805">Transcription regulation</keyword>
<dbReference type="InterPro" id="IPR011011">
    <property type="entry name" value="Znf_FYVE_PHD"/>
</dbReference>
<keyword evidence="3" id="KW-0479">Metal-binding</keyword>
<feature type="region of interest" description="Disordered" evidence="14">
    <location>
        <begin position="109"/>
        <end position="193"/>
    </location>
</feature>
<feature type="region of interest" description="Disordered" evidence="14">
    <location>
        <begin position="1700"/>
        <end position="1748"/>
    </location>
</feature>
<dbReference type="Pfam" id="PF00628">
    <property type="entry name" value="PHD"/>
    <property type="match status" value="1"/>
</dbReference>
<feature type="compositionally biased region" description="Low complexity" evidence="14">
    <location>
        <begin position="999"/>
        <end position="1014"/>
    </location>
</feature>
<keyword evidence="4 12" id="KW-0863">Zinc-finger</keyword>
<dbReference type="Pfam" id="PF01429">
    <property type="entry name" value="MBD"/>
    <property type="match status" value="1"/>
</dbReference>
<evidence type="ECO:0000256" key="1">
    <source>
        <dbReference type="ARBA" id="ARBA00004123"/>
    </source>
</evidence>
<feature type="domain" description="DDT" evidence="17">
    <location>
        <begin position="657"/>
        <end position="720"/>
    </location>
</feature>
<dbReference type="PROSITE" id="PS50014">
    <property type="entry name" value="BROMODOMAIN_2"/>
    <property type="match status" value="1"/>
</dbReference>
<protein>
    <recommendedName>
        <fullName evidence="21">Bromodomain adjacent to zinc finger domain protein 2B-like</fullName>
    </recommendedName>
</protein>
<dbReference type="SMART" id="SM00184">
    <property type="entry name" value="RING"/>
    <property type="match status" value="2"/>
</dbReference>